<evidence type="ECO:0000256" key="1">
    <source>
        <dbReference type="ARBA" id="ARBA00006068"/>
    </source>
</evidence>
<dbReference type="Pfam" id="PF03816">
    <property type="entry name" value="LytR_cpsA_psr"/>
    <property type="match status" value="1"/>
</dbReference>
<keyword evidence="2" id="KW-1133">Transmembrane helix</keyword>
<dbReference type="Proteomes" id="UP001165368">
    <property type="component" value="Unassembled WGS sequence"/>
</dbReference>
<comment type="similarity">
    <text evidence="1">Belongs to the LytR/CpsA/Psr (LCP) family.</text>
</comment>
<evidence type="ECO:0000313" key="4">
    <source>
        <dbReference type="EMBL" id="MCG2622351.1"/>
    </source>
</evidence>
<dbReference type="PANTHER" id="PTHR33392:SF6">
    <property type="entry name" value="POLYISOPRENYL-TEICHOIC ACID--PEPTIDOGLYCAN TEICHOIC ACID TRANSFERASE TAGU"/>
    <property type="match status" value="1"/>
</dbReference>
<protein>
    <submittedName>
        <fullName evidence="4">LCP family protein</fullName>
    </submittedName>
</protein>
<dbReference type="InterPro" id="IPR050922">
    <property type="entry name" value="LytR/CpsA/Psr_CW_biosynth"/>
</dbReference>
<name>A0ABS9L6P3_9MICC</name>
<keyword evidence="2" id="KW-0472">Membrane</keyword>
<dbReference type="Gene3D" id="3.40.630.190">
    <property type="entry name" value="LCP protein"/>
    <property type="match status" value="1"/>
</dbReference>
<evidence type="ECO:0000259" key="3">
    <source>
        <dbReference type="Pfam" id="PF03816"/>
    </source>
</evidence>
<keyword evidence="5" id="KW-1185">Reference proteome</keyword>
<evidence type="ECO:0000313" key="5">
    <source>
        <dbReference type="Proteomes" id="UP001165368"/>
    </source>
</evidence>
<evidence type="ECO:0000256" key="2">
    <source>
        <dbReference type="SAM" id="Phobius"/>
    </source>
</evidence>
<feature type="domain" description="Cell envelope-related transcriptional attenuator" evidence="3">
    <location>
        <begin position="106"/>
        <end position="249"/>
    </location>
</feature>
<gene>
    <name evidence="4" type="ORF">LVY72_10520</name>
</gene>
<dbReference type="PANTHER" id="PTHR33392">
    <property type="entry name" value="POLYISOPRENYL-TEICHOIC ACID--PEPTIDOGLYCAN TEICHOIC ACID TRANSFERASE TAGU"/>
    <property type="match status" value="1"/>
</dbReference>
<feature type="transmembrane region" description="Helical" evidence="2">
    <location>
        <begin position="28"/>
        <end position="49"/>
    </location>
</feature>
<proteinExistence type="inferred from homology"/>
<dbReference type="NCBIfam" id="TIGR00350">
    <property type="entry name" value="lytR_cpsA_psr"/>
    <property type="match status" value="1"/>
</dbReference>
<organism evidence="4 5">
    <name type="scientific">Arthrobacter hankyongi</name>
    <dbReference type="NCBI Taxonomy" id="2904801"/>
    <lineage>
        <taxon>Bacteria</taxon>
        <taxon>Bacillati</taxon>
        <taxon>Actinomycetota</taxon>
        <taxon>Actinomycetes</taxon>
        <taxon>Micrococcales</taxon>
        <taxon>Micrococcaceae</taxon>
        <taxon>Arthrobacter</taxon>
    </lineage>
</organism>
<dbReference type="InterPro" id="IPR004474">
    <property type="entry name" value="LytR_CpsA_psr"/>
</dbReference>
<accession>A0ABS9L6P3</accession>
<comment type="caution">
    <text evidence="4">The sequence shown here is derived from an EMBL/GenBank/DDBJ whole genome shotgun (WGS) entry which is preliminary data.</text>
</comment>
<sequence>MSNQLYIEEPEVGEYRPRRRKKRHPVRTTILVLLCLVLAGTGLAGGYLWSLASTFNNKSDTIASAFPEEAGRPAESGGQNILLLGSDIRGGSGGSENLNGVPNGGRSDTMMLMHIPSNHKNVYVMSVMRDTWTDIPGYGEHKINAAMAFGGVPLLVQTLEGMFETRVDHVAIIDFAGFKNLTDALGGVEINNPAAFSAVGQDGTYFPQGAQTLDGAQALKFVRERKAFSDGDYQRVKNQQLFVKAVLARFLNADTLTNPARISEVVSEFAPYMTVDSGLDAAAIGSLGFSLRDIRSANIHFFTLPNQGIGTSADGQSIIVKDDQAIADIAAAMKADQFDEYWASTGTAGK</sequence>
<reference evidence="4" key="1">
    <citation type="submission" date="2022-01" db="EMBL/GenBank/DDBJ databases">
        <authorList>
            <person name="Jo J.-H."/>
            <person name="Im W.-T."/>
        </authorList>
    </citation>
    <scope>NUCLEOTIDE SEQUENCE</scope>
    <source>
        <strain evidence="4">I2-34</strain>
    </source>
</reference>
<dbReference type="RefSeq" id="WP_237820565.1">
    <property type="nucleotide sequence ID" value="NZ_JAKLTQ010000006.1"/>
</dbReference>
<dbReference type="EMBL" id="JAKLTQ010000006">
    <property type="protein sequence ID" value="MCG2622351.1"/>
    <property type="molecule type" value="Genomic_DNA"/>
</dbReference>
<keyword evidence="2" id="KW-0812">Transmembrane</keyword>